<dbReference type="Gene3D" id="2.60.120.620">
    <property type="entry name" value="q2cbj1_9rhob like domain"/>
    <property type="match status" value="1"/>
</dbReference>
<dbReference type="Proteomes" id="UP000287547">
    <property type="component" value="Unassembled WGS sequence"/>
</dbReference>
<evidence type="ECO:0008006" key="3">
    <source>
        <dbReference type="Google" id="ProtNLM"/>
    </source>
</evidence>
<dbReference type="RefSeq" id="WP_037267991.1">
    <property type="nucleotide sequence ID" value="NZ_QHKI01000025.1"/>
</dbReference>
<organism evidence="1 2">
    <name type="scientific">Kibdelosporangium aridum</name>
    <dbReference type="NCBI Taxonomy" id="2030"/>
    <lineage>
        <taxon>Bacteria</taxon>
        <taxon>Bacillati</taxon>
        <taxon>Actinomycetota</taxon>
        <taxon>Actinomycetes</taxon>
        <taxon>Pseudonocardiales</taxon>
        <taxon>Pseudonocardiaceae</taxon>
        <taxon>Kibdelosporangium</taxon>
    </lineage>
</organism>
<gene>
    <name evidence="1" type="ORF">DMH04_27370</name>
</gene>
<dbReference type="EMBL" id="QHKI01000025">
    <property type="protein sequence ID" value="RSM81601.1"/>
    <property type="molecule type" value="Genomic_DNA"/>
</dbReference>
<comment type="caution">
    <text evidence="1">The sequence shown here is derived from an EMBL/GenBank/DDBJ whole genome shotgun (WGS) entry which is preliminary data.</text>
</comment>
<dbReference type="AlphaFoldDB" id="A0A428Z4M9"/>
<protein>
    <recommendedName>
        <fullName evidence="3">Proline hydroxylase</fullName>
    </recommendedName>
</protein>
<dbReference type="OrthoDB" id="4009736at2"/>
<evidence type="ECO:0000313" key="1">
    <source>
        <dbReference type="EMBL" id="RSM81601.1"/>
    </source>
</evidence>
<sequence>MTTGEKTPTIAGKVMTPAQFRLHETVGTVDVEAVSQVLRGELAAYRVRQYLSESDCQRLTQNFWAPSTPRMPRYGEGHDGVEGYILGASHIEKTTDEYLTQVSQSADAVRDFYQGATNPVASFRALLAERGIVADARAAVHDGRVAGDSKAVCWNQSGTFLLQPHDDLAQLSDPLQAGFEIQGLRRVMAINVYPHVPAGSGALKLWNVEPDDHSRARLGLTYSGFPYPAELLADHAGMVVPVETGDLCVINGNLVHAVLGGQTPESSVERLLLTCFTALNDQNELIWWT</sequence>
<name>A0A428Z4M9_KIBAR</name>
<proteinExistence type="predicted"/>
<reference evidence="1 2" key="1">
    <citation type="submission" date="2018-05" db="EMBL/GenBank/DDBJ databases">
        <title>Evolution of GPA BGCs.</title>
        <authorList>
            <person name="Waglechner N."/>
            <person name="Wright G.D."/>
        </authorList>
    </citation>
    <scope>NUCLEOTIDE SEQUENCE [LARGE SCALE GENOMIC DNA]</scope>
    <source>
        <strain evidence="1 2">A82846</strain>
    </source>
</reference>
<evidence type="ECO:0000313" key="2">
    <source>
        <dbReference type="Proteomes" id="UP000287547"/>
    </source>
</evidence>
<accession>A0A428Z4M9</accession>